<evidence type="ECO:0000256" key="2">
    <source>
        <dbReference type="ARBA" id="ARBA00023125"/>
    </source>
</evidence>
<feature type="transmembrane region" description="Helical" evidence="4">
    <location>
        <begin position="158"/>
        <end position="177"/>
    </location>
</feature>
<feature type="transmembrane region" description="Helical" evidence="4">
    <location>
        <begin position="242"/>
        <end position="259"/>
    </location>
</feature>
<keyword evidence="2" id="KW-0238">DNA-binding</keyword>
<feature type="transmembrane region" description="Helical" evidence="4">
    <location>
        <begin position="133"/>
        <end position="152"/>
    </location>
</feature>
<dbReference type="InterPro" id="IPR000792">
    <property type="entry name" value="Tscrpt_reg_LuxR_C"/>
</dbReference>
<dbReference type="PROSITE" id="PS50043">
    <property type="entry name" value="HTH_LUXR_2"/>
    <property type="match status" value="1"/>
</dbReference>
<feature type="transmembrane region" description="Helical" evidence="4">
    <location>
        <begin position="330"/>
        <end position="351"/>
    </location>
</feature>
<dbReference type="GO" id="GO:0003677">
    <property type="term" value="F:DNA binding"/>
    <property type="evidence" value="ECO:0007669"/>
    <property type="project" value="UniProtKB-KW"/>
</dbReference>
<feature type="transmembrane region" description="Helical" evidence="4">
    <location>
        <begin position="198"/>
        <end position="222"/>
    </location>
</feature>
<feature type="transmembrane region" description="Helical" evidence="4">
    <location>
        <begin position="271"/>
        <end position="291"/>
    </location>
</feature>
<evidence type="ECO:0000259" key="5">
    <source>
        <dbReference type="PROSITE" id="PS50043"/>
    </source>
</evidence>
<keyword evidence="4" id="KW-1133">Transmembrane helix</keyword>
<keyword evidence="1" id="KW-0805">Transcription regulation</keyword>
<comment type="caution">
    <text evidence="6">The sequence shown here is derived from an EMBL/GenBank/DDBJ whole genome shotgun (WGS) entry which is preliminary data.</text>
</comment>
<protein>
    <submittedName>
        <fullName evidence="6">Helix-turn-helix transcriptional regulator</fullName>
    </submittedName>
</protein>
<feature type="transmembrane region" description="Helical" evidence="4">
    <location>
        <begin position="357"/>
        <end position="380"/>
    </location>
</feature>
<proteinExistence type="predicted"/>
<evidence type="ECO:0000256" key="1">
    <source>
        <dbReference type="ARBA" id="ARBA00023015"/>
    </source>
</evidence>
<evidence type="ECO:0000256" key="3">
    <source>
        <dbReference type="ARBA" id="ARBA00023163"/>
    </source>
</evidence>
<name>A0A842JL17_9ACTN</name>
<evidence type="ECO:0000313" key="7">
    <source>
        <dbReference type="Proteomes" id="UP000587396"/>
    </source>
</evidence>
<keyword evidence="4" id="KW-0472">Membrane</keyword>
<dbReference type="CDD" id="cd06170">
    <property type="entry name" value="LuxR_C_like"/>
    <property type="match status" value="1"/>
</dbReference>
<dbReference type="Proteomes" id="UP000587396">
    <property type="component" value="Unassembled WGS sequence"/>
</dbReference>
<dbReference type="PANTHER" id="PTHR44688">
    <property type="entry name" value="DNA-BINDING TRANSCRIPTIONAL ACTIVATOR DEVR_DOSR"/>
    <property type="match status" value="1"/>
</dbReference>
<accession>A0A842JL17</accession>
<feature type="transmembrane region" description="Helical" evidence="4">
    <location>
        <begin position="46"/>
        <end position="64"/>
    </location>
</feature>
<organism evidence="6 7">
    <name type="scientific">Gordonibacter massiliensis</name>
    <name type="common">ex Traore et al. 2017</name>
    <dbReference type="NCBI Taxonomy" id="1841863"/>
    <lineage>
        <taxon>Bacteria</taxon>
        <taxon>Bacillati</taxon>
        <taxon>Actinomycetota</taxon>
        <taxon>Coriobacteriia</taxon>
        <taxon>Eggerthellales</taxon>
        <taxon>Eggerthellaceae</taxon>
        <taxon>Gordonibacter</taxon>
    </lineage>
</organism>
<feature type="transmembrane region" description="Helical" evidence="4">
    <location>
        <begin position="297"/>
        <end position="318"/>
    </location>
</feature>
<dbReference type="AlphaFoldDB" id="A0A842JL17"/>
<feature type="transmembrane region" description="Helical" evidence="4">
    <location>
        <begin position="76"/>
        <end position="96"/>
    </location>
</feature>
<evidence type="ECO:0000313" key="6">
    <source>
        <dbReference type="EMBL" id="MBC2889840.1"/>
    </source>
</evidence>
<keyword evidence="4" id="KW-0812">Transmembrane</keyword>
<sequence length="468" mass="49357">MAETEAALSQARPYVAVGGLVGVVVMLMDNPHVIDPLFGSSASVHVFFRAALVAAVVAGLLLALRARRSTVKPAGRASFGSLLAALAFVGAWGVRMAGLSEAALALCGIVFGAGFAAAVIRWGSAFSALDERVALFGISLAGVAAALLKLLALALHDAFPFTPSLVVAVGLVAAAVVPRSTSPAASPVASAPVDRAPFRVLGAFSQNWEIVVGLLLCAFISASQWGAHLTGASIANNPGPESAWGTATGFLVGSMLLCVAVRRTAWRDFKVVYQLAPLLCVASLQLIWFFGALTGTVGRFAFSIPLGCAIAIMAELFWVRLSTGDDASLVATWGVATAAFATWFFAVVEVWPWVGDAAMSTTAQTGMVLYLMAVGLVPVLRQRRRGADEPTDLARLQEERCRDLAERAQLSKREAEILSYLAQGRSAPFIAEELFVSTNTVKTHVRHIYGKLGVHSKEELLDVVHDVR</sequence>
<gene>
    <name evidence="6" type="ORF">H7313_10885</name>
</gene>
<dbReference type="SUPFAM" id="SSF46894">
    <property type="entry name" value="C-terminal effector domain of the bipartite response regulators"/>
    <property type="match status" value="1"/>
</dbReference>
<keyword evidence="3" id="KW-0804">Transcription</keyword>
<dbReference type="RefSeq" id="WP_185905617.1">
    <property type="nucleotide sequence ID" value="NZ_JACMSE010000008.1"/>
</dbReference>
<dbReference type="PANTHER" id="PTHR44688:SF16">
    <property type="entry name" value="DNA-BINDING TRANSCRIPTIONAL ACTIVATOR DEVR_DOSR"/>
    <property type="match status" value="1"/>
</dbReference>
<dbReference type="InterPro" id="IPR036388">
    <property type="entry name" value="WH-like_DNA-bd_sf"/>
</dbReference>
<evidence type="ECO:0000256" key="4">
    <source>
        <dbReference type="SAM" id="Phobius"/>
    </source>
</evidence>
<dbReference type="SMART" id="SM00421">
    <property type="entry name" value="HTH_LUXR"/>
    <property type="match status" value="1"/>
</dbReference>
<dbReference type="PRINTS" id="PR00038">
    <property type="entry name" value="HTHLUXR"/>
</dbReference>
<dbReference type="PROSITE" id="PS00622">
    <property type="entry name" value="HTH_LUXR_1"/>
    <property type="match status" value="1"/>
</dbReference>
<feature type="transmembrane region" description="Helical" evidence="4">
    <location>
        <begin position="12"/>
        <end position="34"/>
    </location>
</feature>
<dbReference type="InterPro" id="IPR016032">
    <property type="entry name" value="Sig_transdc_resp-reg_C-effctor"/>
</dbReference>
<dbReference type="EMBL" id="JACMSE010000008">
    <property type="protein sequence ID" value="MBC2889840.1"/>
    <property type="molecule type" value="Genomic_DNA"/>
</dbReference>
<dbReference type="Gene3D" id="1.10.10.10">
    <property type="entry name" value="Winged helix-like DNA-binding domain superfamily/Winged helix DNA-binding domain"/>
    <property type="match status" value="1"/>
</dbReference>
<reference evidence="6 7" key="1">
    <citation type="submission" date="2020-08" db="EMBL/GenBank/DDBJ databases">
        <authorList>
            <person name="Liu C."/>
            <person name="Sun Q."/>
        </authorList>
    </citation>
    <scope>NUCLEOTIDE SEQUENCE [LARGE SCALE GENOMIC DNA]</scope>
    <source>
        <strain evidence="6 7">N22</strain>
    </source>
</reference>
<dbReference type="Pfam" id="PF00196">
    <property type="entry name" value="GerE"/>
    <property type="match status" value="1"/>
</dbReference>
<feature type="domain" description="HTH luxR-type" evidence="5">
    <location>
        <begin position="403"/>
        <end position="468"/>
    </location>
</feature>
<dbReference type="GO" id="GO:0006355">
    <property type="term" value="P:regulation of DNA-templated transcription"/>
    <property type="evidence" value="ECO:0007669"/>
    <property type="project" value="InterPro"/>
</dbReference>
<feature type="transmembrane region" description="Helical" evidence="4">
    <location>
        <begin position="102"/>
        <end position="121"/>
    </location>
</feature>
<keyword evidence="7" id="KW-1185">Reference proteome</keyword>